<reference evidence="1" key="1">
    <citation type="submission" date="2021-03" db="EMBL/GenBank/DDBJ databases">
        <title>Evolutionary innovations through gain and loss of genes in the ectomycorrhizal Boletales.</title>
        <authorList>
            <person name="Wu G."/>
            <person name="Miyauchi S."/>
            <person name="Morin E."/>
            <person name="Yang Z.-L."/>
            <person name="Xu J."/>
            <person name="Martin F.M."/>
        </authorList>
    </citation>
    <scope>NUCLEOTIDE SEQUENCE</scope>
    <source>
        <strain evidence="1">BR01</strain>
    </source>
</reference>
<keyword evidence="2" id="KW-1185">Reference proteome</keyword>
<gene>
    <name evidence="1" type="ORF">JVT61DRAFT_8517</name>
</gene>
<dbReference type="Gene3D" id="2.130.10.10">
    <property type="entry name" value="YVTN repeat-like/Quinoprotein amine dehydrogenase"/>
    <property type="match status" value="1"/>
</dbReference>
<evidence type="ECO:0000313" key="2">
    <source>
        <dbReference type="Proteomes" id="UP000683000"/>
    </source>
</evidence>
<dbReference type="SUPFAM" id="SSF82171">
    <property type="entry name" value="DPP6 N-terminal domain-like"/>
    <property type="match status" value="1"/>
</dbReference>
<accession>A0A8I2YYP5</accession>
<sequence length="72" mass="7950">MEGEQVNQSIHVGNYVWSISFSPNGDKLACGIDYDIYVYDVETGALILGPLKGHNYNITCAVVTRQTLLCIQ</sequence>
<dbReference type="OrthoDB" id="674604at2759"/>
<dbReference type="EMBL" id="JAGFBS010000003">
    <property type="protein sequence ID" value="KAG6380399.1"/>
    <property type="molecule type" value="Genomic_DNA"/>
</dbReference>
<dbReference type="AlphaFoldDB" id="A0A8I2YYP5"/>
<dbReference type="InterPro" id="IPR001680">
    <property type="entry name" value="WD40_rpt"/>
</dbReference>
<protein>
    <submittedName>
        <fullName evidence="1">Uncharacterized protein</fullName>
    </submittedName>
</protein>
<evidence type="ECO:0000313" key="1">
    <source>
        <dbReference type="EMBL" id="KAG6380399.1"/>
    </source>
</evidence>
<dbReference type="Pfam" id="PF00400">
    <property type="entry name" value="WD40"/>
    <property type="match status" value="1"/>
</dbReference>
<comment type="caution">
    <text evidence="1">The sequence shown here is derived from an EMBL/GenBank/DDBJ whole genome shotgun (WGS) entry which is preliminary data.</text>
</comment>
<proteinExistence type="predicted"/>
<dbReference type="InterPro" id="IPR015943">
    <property type="entry name" value="WD40/YVTN_repeat-like_dom_sf"/>
</dbReference>
<organism evidence="1 2">
    <name type="scientific">Boletus reticuloceps</name>
    <dbReference type="NCBI Taxonomy" id="495285"/>
    <lineage>
        <taxon>Eukaryota</taxon>
        <taxon>Fungi</taxon>
        <taxon>Dikarya</taxon>
        <taxon>Basidiomycota</taxon>
        <taxon>Agaricomycotina</taxon>
        <taxon>Agaricomycetes</taxon>
        <taxon>Agaricomycetidae</taxon>
        <taxon>Boletales</taxon>
        <taxon>Boletineae</taxon>
        <taxon>Boletaceae</taxon>
        <taxon>Boletoideae</taxon>
        <taxon>Boletus</taxon>
    </lineage>
</organism>
<name>A0A8I2YYP5_9AGAM</name>
<dbReference type="Proteomes" id="UP000683000">
    <property type="component" value="Unassembled WGS sequence"/>
</dbReference>